<reference evidence="2 3" key="1">
    <citation type="submission" date="2017-06" db="EMBL/GenBank/DDBJ databases">
        <title>Investigating the central metabolism of Clostridium thermosuccinogenes.</title>
        <authorList>
            <person name="Koendjbiharie J.G."/>
            <person name="van Kranenburg R."/>
        </authorList>
    </citation>
    <scope>NUCLEOTIDE SEQUENCE [LARGE SCALE GENOMIC DNA]</scope>
    <source>
        <strain evidence="2 3">DSM 5806</strain>
    </source>
</reference>
<dbReference type="EMBL" id="NIOJ01000005">
    <property type="protein sequence ID" value="PNU00972.1"/>
    <property type="molecule type" value="Genomic_DNA"/>
</dbReference>
<dbReference type="RefSeq" id="WP_103080354.1">
    <property type="nucleotide sequence ID" value="NZ_CP021850.1"/>
</dbReference>
<dbReference type="Proteomes" id="UP000236151">
    <property type="component" value="Unassembled WGS sequence"/>
</dbReference>
<comment type="caution">
    <text evidence="2">The sequence shown here is derived from an EMBL/GenBank/DDBJ whole genome shotgun (WGS) entry which is preliminary data.</text>
</comment>
<dbReference type="AlphaFoldDB" id="A0A2K2FK72"/>
<organism evidence="2 3">
    <name type="scientific">Clostridium thermosuccinogenes</name>
    <dbReference type="NCBI Taxonomy" id="84032"/>
    <lineage>
        <taxon>Bacteria</taxon>
        <taxon>Bacillati</taxon>
        <taxon>Bacillota</taxon>
        <taxon>Clostridia</taxon>
        <taxon>Eubacteriales</taxon>
        <taxon>Clostridiaceae</taxon>
        <taxon>Clostridium</taxon>
    </lineage>
</organism>
<evidence type="ECO:0000313" key="3">
    <source>
        <dbReference type="Proteomes" id="UP000236151"/>
    </source>
</evidence>
<accession>A0A2K2FK72</accession>
<keyword evidence="3" id="KW-1185">Reference proteome</keyword>
<keyword evidence="1" id="KW-1133">Transmembrane helix</keyword>
<name>A0A2K2FK72_9CLOT</name>
<sequence>MKNRLRILICREKGDAVTDVLLFAFILVFAIFPVASVILEKYIAMAKGQQIQDALDITNVAVYNAMSLQAASMASVDFNSAEAMDIYRELLAMNMKLDSDLAPLPGSIAESNVVIEELHLYTGGFPINCSKGKLLNRPTIHTCVSVPVRPSLYRAVLLQLMGKEYVELKVHVDTELPVNR</sequence>
<evidence type="ECO:0000313" key="2">
    <source>
        <dbReference type="EMBL" id="PNU00972.1"/>
    </source>
</evidence>
<feature type="transmembrane region" description="Helical" evidence="1">
    <location>
        <begin position="20"/>
        <end position="39"/>
    </location>
</feature>
<evidence type="ECO:0000256" key="1">
    <source>
        <dbReference type="SAM" id="Phobius"/>
    </source>
</evidence>
<gene>
    <name evidence="2" type="ORF">CDQ84_03595</name>
</gene>
<dbReference type="KEGG" id="cthd:CDO33_00785"/>
<keyword evidence="1" id="KW-0812">Transmembrane</keyword>
<proteinExistence type="predicted"/>
<keyword evidence="1" id="KW-0472">Membrane</keyword>
<protein>
    <submittedName>
        <fullName evidence="2">Uncharacterized protein</fullName>
    </submittedName>
</protein>